<keyword evidence="1" id="KW-0677">Repeat</keyword>
<proteinExistence type="predicted"/>
<reference evidence="5" key="1">
    <citation type="journal article" date="2022" name="Front. Genet.">
        <title>Chromosome-Scale Assembly of the Dendrobium nobile Genome Provides Insights Into the Molecular Mechanism of the Biosynthesis of the Medicinal Active Ingredient of Dendrobium.</title>
        <authorList>
            <person name="Xu Q."/>
            <person name="Niu S.-C."/>
            <person name="Li K.-L."/>
            <person name="Zheng P.-J."/>
            <person name="Zhang X.-J."/>
            <person name="Jia Y."/>
            <person name="Liu Y."/>
            <person name="Niu Y.-X."/>
            <person name="Yu L.-H."/>
            <person name="Chen D.-F."/>
            <person name="Zhang G.-Q."/>
        </authorList>
    </citation>
    <scope>NUCLEOTIDE SEQUENCE</scope>
    <source>
        <tissue evidence="5">Leaf</tissue>
    </source>
</reference>
<feature type="domain" description="K Homology" evidence="4">
    <location>
        <begin position="37"/>
        <end position="110"/>
    </location>
</feature>
<dbReference type="AlphaFoldDB" id="A0A8T3A5H6"/>
<gene>
    <name evidence="5" type="ORF">KFK09_029161</name>
</gene>
<evidence type="ECO:0000256" key="1">
    <source>
        <dbReference type="ARBA" id="ARBA00022737"/>
    </source>
</evidence>
<feature type="compositionally biased region" description="Basic and acidic residues" evidence="3">
    <location>
        <begin position="19"/>
        <end position="37"/>
    </location>
</feature>
<name>A0A8T3A5H6_DENNO</name>
<feature type="domain" description="K Homology" evidence="4">
    <location>
        <begin position="121"/>
        <end position="194"/>
    </location>
</feature>
<evidence type="ECO:0000256" key="3">
    <source>
        <dbReference type="SAM" id="MobiDB-lite"/>
    </source>
</evidence>
<comment type="caution">
    <text evidence="5">The sequence shown here is derived from an EMBL/GenBank/DDBJ whole genome shotgun (WGS) entry which is preliminary data.</text>
</comment>
<sequence>MNSTDLSYSPPPPPPLPEADTKASRRPRSPDADDKEKHTHIRFLLSNTAAGSIIGKGGSTITEFQSQSGACIQLSKSHEFFPGTCDRIIRISGELNEITKATKLILEKLLNEAEENHDVDNRTKVRFIVPNSACGAIIGKGGSTIKSLIEESQADIKISPLGRKYGGFNDRLVTVTGSLEELMRAITLLMSKVAEDAHYKQSMNLPFSYGVGFMNPPAAHTTNYGSNGIGGKHTNIEGIISASSLPETNDVQGNSTTLGVPDEHIGAVVGRGGRNILEITQISGTKVKISDRGDFMSGTSDRKVTITGTPEAIRTAEAMIMQRVSANADR</sequence>
<dbReference type="SMART" id="SM00322">
    <property type="entry name" value="KH"/>
    <property type="match status" value="3"/>
</dbReference>
<protein>
    <recommendedName>
        <fullName evidence="4">K Homology domain-containing protein</fullName>
    </recommendedName>
</protein>
<dbReference type="InterPro" id="IPR036612">
    <property type="entry name" value="KH_dom_type_1_sf"/>
</dbReference>
<dbReference type="PANTHER" id="PTHR10288">
    <property type="entry name" value="KH DOMAIN CONTAINING RNA BINDING PROTEIN"/>
    <property type="match status" value="1"/>
</dbReference>
<dbReference type="SUPFAM" id="SSF54791">
    <property type="entry name" value="Eukaryotic type KH-domain (KH-domain type I)"/>
    <property type="match status" value="3"/>
</dbReference>
<dbReference type="InterPro" id="IPR004088">
    <property type="entry name" value="KH_dom_type_1"/>
</dbReference>
<feature type="domain" description="K Homology" evidence="4">
    <location>
        <begin position="252"/>
        <end position="325"/>
    </location>
</feature>
<dbReference type="InterPro" id="IPR004087">
    <property type="entry name" value="KH_dom"/>
</dbReference>
<dbReference type="OrthoDB" id="441329at2759"/>
<dbReference type="EMBL" id="JAGYWB010000019">
    <property type="protein sequence ID" value="KAI0489319.1"/>
    <property type="molecule type" value="Genomic_DNA"/>
</dbReference>
<keyword evidence="2" id="KW-0694">RNA-binding</keyword>
<dbReference type="Gene3D" id="3.30.1370.10">
    <property type="entry name" value="K Homology domain, type 1"/>
    <property type="match status" value="3"/>
</dbReference>
<dbReference type="CDD" id="cd22437">
    <property type="entry name" value="KH-I_BTR1_rpt2"/>
    <property type="match status" value="1"/>
</dbReference>
<evidence type="ECO:0000313" key="6">
    <source>
        <dbReference type="Proteomes" id="UP000829196"/>
    </source>
</evidence>
<dbReference type="Pfam" id="PF00013">
    <property type="entry name" value="KH_1"/>
    <property type="match status" value="3"/>
</dbReference>
<evidence type="ECO:0000256" key="2">
    <source>
        <dbReference type="PROSITE-ProRule" id="PRU00117"/>
    </source>
</evidence>
<accession>A0A8T3A5H6</accession>
<dbReference type="PROSITE" id="PS50084">
    <property type="entry name" value="KH_TYPE_1"/>
    <property type="match status" value="3"/>
</dbReference>
<organism evidence="5 6">
    <name type="scientific">Dendrobium nobile</name>
    <name type="common">Orchid</name>
    <dbReference type="NCBI Taxonomy" id="94219"/>
    <lineage>
        <taxon>Eukaryota</taxon>
        <taxon>Viridiplantae</taxon>
        <taxon>Streptophyta</taxon>
        <taxon>Embryophyta</taxon>
        <taxon>Tracheophyta</taxon>
        <taxon>Spermatophyta</taxon>
        <taxon>Magnoliopsida</taxon>
        <taxon>Liliopsida</taxon>
        <taxon>Asparagales</taxon>
        <taxon>Orchidaceae</taxon>
        <taxon>Epidendroideae</taxon>
        <taxon>Malaxideae</taxon>
        <taxon>Dendrobiinae</taxon>
        <taxon>Dendrobium</taxon>
    </lineage>
</organism>
<evidence type="ECO:0000259" key="4">
    <source>
        <dbReference type="SMART" id="SM00322"/>
    </source>
</evidence>
<dbReference type="SMR" id="A0A8T3A5H6"/>
<evidence type="ECO:0000313" key="5">
    <source>
        <dbReference type="EMBL" id="KAI0489319.1"/>
    </source>
</evidence>
<dbReference type="GO" id="GO:0003723">
    <property type="term" value="F:RNA binding"/>
    <property type="evidence" value="ECO:0007669"/>
    <property type="project" value="UniProtKB-UniRule"/>
</dbReference>
<feature type="region of interest" description="Disordered" evidence="3">
    <location>
        <begin position="1"/>
        <end position="38"/>
    </location>
</feature>
<keyword evidence="6" id="KW-1185">Reference proteome</keyword>
<dbReference type="Proteomes" id="UP000829196">
    <property type="component" value="Unassembled WGS sequence"/>
</dbReference>